<proteinExistence type="predicted"/>
<dbReference type="Proteomes" id="UP000663561">
    <property type="component" value="Segment"/>
</dbReference>
<evidence type="ECO:0000313" key="1">
    <source>
        <dbReference type="EMBL" id="QPB07289.1"/>
    </source>
</evidence>
<name>A0A873W781_9CAUD</name>
<keyword evidence="2" id="KW-1185">Reference proteome</keyword>
<sequence>MQLISSLCLPNEAGGMNGILSLKGKDLIYGKRTNRFGWIGVAHKLTENGALVVFRNGVEQAYSIDTFVQTFCPAHWSKNQGFRTESLALAVNRVSMSGKLNLQPQGTPAGIPAAAHHVISVEADDPNEVHADHYVWRIGGPAPTVAHPKRSIACAEAARLAAAHPGKEFVVLHKLVTYVAQQITTIKSY</sequence>
<dbReference type="EMBL" id="MT941682">
    <property type="protein sequence ID" value="QPB07289.1"/>
    <property type="molecule type" value="Genomic_DNA"/>
</dbReference>
<evidence type="ECO:0000313" key="2">
    <source>
        <dbReference type="Proteomes" id="UP000663561"/>
    </source>
</evidence>
<reference evidence="1" key="1">
    <citation type="submission" date="2020-08" db="EMBL/GenBank/DDBJ databases">
        <authorList>
            <person name="Hu Y."/>
            <person name="Tong Y."/>
            <person name="Fan H."/>
            <person name="Song L."/>
            <person name="An X."/>
            <person name="Chen R."/>
            <person name="Qin H."/>
        </authorList>
    </citation>
    <scope>NUCLEOTIDE SEQUENCE</scope>
</reference>
<accession>A0A873W781</accession>
<organism evidence="1 2">
    <name type="scientific">Pseudomonas phage BUCT553</name>
    <dbReference type="NCBI Taxonomy" id="2776766"/>
    <lineage>
        <taxon>Viruses</taxon>
        <taxon>Duplodnaviria</taxon>
        <taxon>Heunggongvirae</taxon>
        <taxon>Uroviricota</taxon>
        <taxon>Caudoviricetes</taxon>
        <taxon>Autographivirales</taxon>
        <taxon>Autosignataviridae</taxon>
        <taxon>Colwellvirinae</taxon>
        <taxon>Nerthusvirus</taxon>
        <taxon>Nerthusvirus BUCT553</taxon>
    </lineage>
</organism>
<protein>
    <submittedName>
        <fullName evidence="1">Uncharacterized protein</fullName>
    </submittedName>
</protein>